<feature type="region of interest" description="Disordered" evidence="15">
    <location>
        <begin position="764"/>
        <end position="877"/>
    </location>
</feature>
<feature type="compositionally biased region" description="Basic and acidic residues" evidence="15">
    <location>
        <begin position="70"/>
        <end position="88"/>
    </location>
</feature>
<dbReference type="PANTHER" id="PTHR22884">
    <property type="entry name" value="SET DOMAIN PROTEINS"/>
    <property type="match status" value="1"/>
</dbReference>
<evidence type="ECO:0000256" key="3">
    <source>
        <dbReference type="ARBA" id="ARBA00012178"/>
    </source>
</evidence>
<feature type="region of interest" description="Disordered" evidence="15">
    <location>
        <begin position="1"/>
        <end position="130"/>
    </location>
</feature>
<evidence type="ECO:0000313" key="20">
    <source>
        <dbReference type="Proteomes" id="UP001201163"/>
    </source>
</evidence>
<evidence type="ECO:0000256" key="10">
    <source>
        <dbReference type="ARBA" id="ARBA00023015"/>
    </source>
</evidence>
<gene>
    <name evidence="19" type="ORF">EDB92DRAFT_2108553</name>
</gene>
<comment type="catalytic activity">
    <reaction evidence="14">
        <text>L-lysyl(36)-[histone H3] + 3 S-adenosyl-L-methionine = N(6),N(6),N(6)-trimethyl-L-lysyl(36)-[histone H3] + 3 S-adenosyl-L-homocysteine + 3 H(+)</text>
        <dbReference type="Rhea" id="RHEA:60324"/>
        <dbReference type="Rhea" id="RHEA-COMP:9785"/>
        <dbReference type="Rhea" id="RHEA-COMP:15536"/>
        <dbReference type="ChEBI" id="CHEBI:15378"/>
        <dbReference type="ChEBI" id="CHEBI:29969"/>
        <dbReference type="ChEBI" id="CHEBI:57856"/>
        <dbReference type="ChEBI" id="CHEBI:59789"/>
        <dbReference type="ChEBI" id="CHEBI:61961"/>
        <dbReference type="EC" id="2.1.1.359"/>
    </reaction>
</comment>
<keyword evidence="12" id="KW-0539">Nucleus</keyword>
<feature type="compositionally biased region" description="Polar residues" evidence="15">
    <location>
        <begin position="89"/>
        <end position="118"/>
    </location>
</feature>
<sequence length="899" mass="100969">MSKFRAMALKVEVDDDYPSPLASTSSLTLEDPLSRSPSKVKPEVMSNHVNTEGNPVKPRRGRLSPDSPPDDVKMDEDRAPRKTDRSPKSESLLTTKSEPRTSTSASASPKPESTTPSAPTKPLRKGPQLIGDLPITTEEAMKTFVEIQENHYQYSTLGRSREALESMTCECPPNGSRAICVEDCINRLTQVECLPDDCKGGGFCMNQRFQRREYAKINIVKTEKKGYGLRAAEDMTRDTFIYEYVGDVVSNPSFIKRMRDYADEGIKHFYFMMLQKDEFIDATKRGGIGRFANHSCNPNCYVAKWTIGQHVRMGIFANRAIKKHEELTFNYNVDRYGHDAQPCYCGEDKCVGFIGGKTQTDLAGMDDLYLDALGIADEVDRLGLKGNKKKKSKKLDEDWMPILKPLALKEVPKVIQAMRQTQSRKVLVKLLTRIKMSEDQSALRQMMRLRGFSLMTNIMDDYEKDLEVLMLAIDCMSTWPLITRNKVEDSKVSVPVQRCTDSENVVLKKAAQDLLDQWNTLETTYRIPKRLKDDATEETTDDWASPPSPAPEDRLPKRSKLDDLVASESTLVAFTAPRPSANYRGPTPHDYRAQNESLARQIEMMDQARLARLERKKAETAAIIAAAAAAQKAEEQRALLEAAAAAEAQSKEEERKAERERRRKERKERADGAGRRGTGGGEDNREKRLLKLVGAVVVKTMSKYRARMEVDTFKKHAKELTHIIAEKEKKSSSYRENKLEALSEEKQTKIKKFAREYIHKVLHRLERGKRSRPPDSATTPTTPLRADNMPPPLPHDDNNDDEMDDEMEMSVEEAMDLSPDEDEPGDGDEDDEPTPVDVDPAESDTSTAVAAPPADPRLRARTATTGGVTASGDAKTKEWELLDEGVLPRVMGPTTCTHA</sequence>
<dbReference type="CDD" id="cd19172">
    <property type="entry name" value="SET_SETD2"/>
    <property type="match status" value="1"/>
</dbReference>
<dbReference type="EC" id="2.1.1.359" evidence="3"/>
<evidence type="ECO:0000259" key="18">
    <source>
        <dbReference type="PROSITE" id="PS51215"/>
    </source>
</evidence>
<dbReference type="SUPFAM" id="SSF82199">
    <property type="entry name" value="SET domain"/>
    <property type="match status" value="1"/>
</dbReference>
<keyword evidence="8" id="KW-0808">Transferase</keyword>
<accession>A0AAD4L9P7</accession>
<comment type="subcellular location">
    <subcellularLocation>
        <location evidence="2">Chromosome</location>
    </subcellularLocation>
    <subcellularLocation>
        <location evidence="1">Nucleus</location>
    </subcellularLocation>
</comment>
<dbReference type="SMART" id="SM00508">
    <property type="entry name" value="PostSET"/>
    <property type="match status" value="1"/>
</dbReference>
<evidence type="ECO:0000256" key="14">
    <source>
        <dbReference type="ARBA" id="ARBA00047545"/>
    </source>
</evidence>
<feature type="domain" description="Post-SET" evidence="17">
    <location>
        <begin position="339"/>
        <end position="355"/>
    </location>
</feature>
<dbReference type="AlphaFoldDB" id="A0AAD4L9P7"/>
<evidence type="ECO:0000256" key="12">
    <source>
        <dbReference type="ARBA" id="ARBA00023242"/>
    </source>
</evidence>
<evidence type="ECO:0000256" key="8">
    <source>
        <dbReference type="ARBA" id="ARBA00022679"/>
    </source>
</evidence>
<proteinExistence type="predicted"/>
<dbReference type="EMBL" id="JAKELL010000291">
    <property type="protein sequence ID" value="KAH8977634.1"/>
    <property type="molecule type" value="Genomic_DNA"/>
</dbReference>
<evidence type="ECO:0000256" key="1">
    <source>
        <dbReference type="ARBA" id="ARBA00004123"/>
    </source>
</evidence>
<feature type="compositionally biased region" description="Low complexity" evidence="15">
    <location>
        <begin position="861"/>
        <end position="873"/>
    </location>
</feature>
<dbReference type="InterPro" id="IPR013257">
    <property type="entry name" value="SRI"/>
</dbReference>
<dbReference type="InterPro" id="IPR046341">
    <property type="entry name" value="SET_dom_sf"/>
</dbReference>
<dbReference type="SMART" id="SM00317">
    <property type="entry name" value="SET"/>
    <property type="match status" value="1"/>
</dbReference>
<evidence type="ECO:0000259" key="16">
    <source>
        <dbReference type="PROSITE" id="PS50280"/>
    </source>
</evidence>
<dbReference type="Pfam" id="PF08236">
    <property type="entry name" value="SRI"/>
    <property type="match status" value="1"/>
</dbReference>
<dbReference type="Pfam" id="PF00856">
    <property type="entry name" value="SET"/>
    <property type="match status" value="1"/>
</dbReference>
<evidence type="ECO:0000256" key="2">
    <source>
        <dbReference type="ARBA" id="ARBA00004286"/>
    </source>
</evidence>
<dbReference type="InterPro" id="IPR050777">
    <property type="entry name" value="SET2_Histone-Lys_MeTrsfase"/>
</dbReference>
<feature type="compositionally biased region" description="Basic and acidic residues" evidence="15">
    <location>
        <begin position="649"/>
        <end position="660"/>
    </location>
</feature>
<evidence type="ECO:0000313" key="19">
    <source>
        <dbReference type="EMBL" id="KAH8977634.1"/>
    </source>
</evidence>
<dbReference type="PROSITE" id="PS50280">
    <property type="entry name" value="SET"/>
    <property type="match status" value="1"/>
</dbReference>
<dbReference type="Gene3D" id="2.170.270.10">
    <property type="entry name" value="SET domain"/>
    <property type="match status" value="1"/>
</dbReference>
<evidence type="ECO:0000256" key="15">
    <source>
        <dbReference type="SAM" id="MobiDB-lite"/>
    </source>
</evidence>
<keyword evidence="10" id="KW-0805">Transcription regulation</keyword>
<dbReference type="InterPro" id="IPR025788">
    <property type="entry name" value="Set2_fungi"/>
</dbReference>
<keyword evidence="9" id="KW-0949">S-adenosyl-L-methionine</keyword>
<dbReference type="GO" id="GO:0006355">
    <property type="term" value="P:regulation of DNA-templated transcription"/>
    <property type="evidence" value="ECO:0007669"/>
    <property type="project" value="InterPro"/>
</dbReference>
<dbReference type="Gene3D" id="1.10.1740.100">
    <property type="entry name" value="Set2, Rpb1 interacting domain"/>
    <property type="match status" value="1"/>
</dbReference>
<dbReference type="Pfam" id="PF17907">
    <property type="entry name" value="AWS"/>
    <property type="match status" value="1"/>
</dbReference>
<feature type="region of interest" description="Disordered" evidence="15">
    <location>
        <begin position="644"/>
        <end position="684"/>
    </location>
</feature>
<evidence type="ECO:0000259" key="17">
    <source>
        <dbReference type="PROSITE" id="PS50868"/>
    </source>
</evidence>
<keyword evidence="20" id="KW-1185">Reference proteome</keyword>
<feature type="compositionally biased region" description="Acidic residues" evidence="15">
    <location>
        <begin position="798"/>
        <end position="842"/>
    </location>
</feature>
<dbReference type="InterPro" id="IPR038190">
    <property type="entry name" value="SRI_sf"/>
</dbReference>
<feature type="region of interest" description="Disordered" evidence="15">
    <location>
        <begin position="532"/>
        <end position="558"/>
    </location>
</feature>
<feature type="domain" description="SET" evidence="16">
    <location>
        <begin position="215"/>
        <end position="332"/>
    </location>
</feature>
<dbReference type="InterPro" id="IPR003616">
    <property type="entry name" value="Post-SET_dom"/>
</dbReference>
<reference evidence="19" key="1">
    <citation type="submission" date="2022-01" db="EMBL/GenBank/DDBJ databases">
        <title>Comparative genomics reveals a dynamic genome evolution in the ectomycorrhizal milk-cap (Lactarius) mushrooms.</title>
        <authorList>
            <consortium name="DOE Joint Genome Institute"/>
            <person name="Lebreton A."/>
            <person name="Tang N."/>
            <person name="Kuo A."/>
            <person name="LaButti K."/>
            <person name="Drula E."/>
            <person name="Barry K."/>
            <person name="Clum A."/>
            <person name="Lipzen A."/>
            <person name="Mousain D."/>
            <person name="Ng V."/>
            <person name="Wang R."/>
            <person name="Wang X."/>
            <person name="Dai Y."/>
            <person name="Henrissat B."/>
            <person name="Grigoriev I.V."/>
            <person name="Guerin-Laguette A."/>
            <person name="Yu F."/>
            <person name="Martin F.M."/>
        </authorList>
    </citation>
    <scope>NUCLEOTIDE SEQUENCE</scope>
    <source>
        <strain evidence="19">QP</strain>
    </source>
</reference>
<evidence type="ECO:0000256" key="9">
    <source>
        <dbReference type="ARBA" id="ARBA00022691"/>
    </source>
</evidence>
<evidence type="ECO:0000256" key="13">
    <source>
        <dbReference type="ARBA" id="ARBA00030091"/>
    </source>
</evidence>
<protein>
    <recommendedName>
        <fullName evidence="4">Histone-lysine N-methyltransferase, H3 lysine-36 specific</fullName>
        <ecNumber evidence="3">2.1.1.359</ecNumber>
    </recommendedName>
    <alternativeName>
        <fullName evidence="13">SET domain-containing protein 2</fullName>
    </alternativeName>
</protein>
<evidence type="ECO:0000256" key="11">
    <source>
        <dbReference type="ARBA" id="ARBA00023163"/>
    </source>
</evidence>
<keyword evidence="11" id="KW-0804">Transcription</keyword>
<keyword evidence="6" id="KW-0678">Repressor</keyword>
<dbReference type="PROSITE" id="PS51215">
    <property type="entry name" value="AWS"/>
    <property type="match status" value="1"/>
</dbReference>
<dbReference type="SMART" id="SM00570">
    <property type="entry name" value="AWS"/>
    <property type="match status" value="1"/>
</dbReference>
<evidence type="ECO:0000256" key="7">
    <source>
        <dbReference type="ARBA" id="ARBA00022603"/>
    </source>
</evidence>
<dbReference type="Proteomes" id="UP001201163">
    <property type="component" value="Unassembled WGS sequence"/>
</dbReference>
<dbReference type="GO" id="GO:0032259">
    <property type="term" value="P:methylation"/>
    <property type="evidence" value="ECO:0007669"/>
    <property type="project" value="UniProtKB-KW"/>
</dbReference>
<organism evidence="19 20">
    <name type="scientific">Lactarius akahatsu</name>
    <dbReference type="NCBI Taxonomy" id="416441"/>
    <lineage>
        <taxon>Eukaryota</taxon>
        <taxon>Fungi</taxon>
        <taxon>Dikarya</taxon>
        <taxon>Basidiomycota</taxon>
        <taxon>Agaricomycotina</taxon>
        <taxon>Agaricomycetes</taxon>
        <taxon>Russulales</taxon>
        <taxon>Russulaceae</taxon>
        <taxon>Lactarius</taxon>
    </lineage>
</organism>
<evidence type="ECO:0000256" key="6">
    <source>
        <dbReference type="ARBA" id="ARBA00022491"/>
    </source>
</evidence>
<dbReference type="InterPro" id="IPR044437">
    <property type="entry name" value="SETD2/Set2_SET"/>
</dbReference>
<evidence type="ECO:0000256" key="5">
    <source>
        <dbReference type="ARBA" id="ARBA00022454"/>
    </source>
</evidence>
<dbReference type="PROSITE" id="PS51568">
    <property type="entry name" value="SAM_MT43_SET2_1"/>
    <property type="match status" value="1"/>
</dbReference>
<keyword evidence="7" id="KW-0489">Methyltransferase</keyword>
<comment type="caution">
    <text evidence="19">The sequence shown here is derived from an EMBL/GenBank/DDBJ whole genome shotgun (WGS) entry which is preliminary data.</text>
</comment>
<dbReference type="PROSITE" id="PS50868">
    <property type="entry name" value="POST_SET"/>
    <property type="match status" value="1"/>
</dbReference>
<dbReference type="GO" id="GO:0005634">
    <property type="term" value="C:nucleus"/>
    <property type="evidence" value="ECO:0007669"/>
    <property type="project" value="UniProtKB-SubCell"/>
</dbReference>
<evidence type="ECO:0000256" key="4">
    <source>
        <dbReference type="ARBA" id="ARBA00018028"/>
    </source>
</evidence>
<name>A0AAD4L9P7_9AGAM</name>
<keyword evidence="5" id="KW-0158">Chromosome</keyword>
<dbReference type="GO" id="GO:0140955">
    <property type="term" value="F:histone H3K36 trimethyltransferase activity"/>
    <property type="evidence" value="ECO:0007669"/>
    <property type="project" value="UniProtKB-EC"/>
</dbReference>
<dbReference type="InterPro" id="IPR006560">
    <property type="entry name" value="AWS_dom"/>
</dbReference>
<dbReference type="InterPro" id="IPR001214">
    <property type="entry name" value="SET_dom"/>
</dbReference>
<feature type="compositionally biased region" description="Low complexity" evidence="15">
    <location>
        <begin position="18"/>
        <end position="29"/>
    </location>
</feature>
<feature type="domain" description="AWS" evidence="18">
    <location>
        <begin position="164"/>
        <end position="213"/>
    </location>
</feature>
<dbReference type="GO" id="GO:0005694">
    <property type="term" value="C:chromosome"/>
    <property type="evidence" value="ECO:0007669"/>
    <property type="project" value="UniProtKB-SubCell"/>
</dbReference>